<gene>
    <name evidence="4" type="ORF">GCM10011385_14230</name>
</gene>
<keyword evidence="1 2" id="KW-0732">Signal</keyword>
<feature type="signal peptide" evidence="2">
    <location>
        <begin position="1"/>
        <end position="24"/>
    </location>
</feature>
<dbReference type="EMBL" id="BMIF01000003">
    <property type="protein sequence ID" value="GGA61685.1"/>
    <property type="molecule type" value="Genomic_DNA"/>
</dbReference>
<evidence type="ECO:0000259" key="3">
    <source>
        <dbReference type="Pfam" id="PF13505"/>
    </source>
</evidence>
<accession>A0A916RP97</accession>
<evidence type="ECO:0000256" key="1">
    <source>
        <dbReference type="ARBA" id="ARBA00022729"/>
    </source>
</evidence>
<dbReference type="RefSeq" id="WP_188720273.1">
    <property type="nucleotide sequence ID" value="NZ_BMIF01000003.1"/>
</dbReference>
<name>A0A916RP97_9HYPH</name>
<reference evidence="4" key="1">
    <citation type="journal article" date="2014" name="Int. J. Syst. Evol. Microbiol.">
        <title>Complete genome sequence of Corynebacterium casei LMG S-19264T (=DSM 44701T), isolated from a smear-ripened cheese.</title>
        <authorList>
            <consortium name="US DOE Joint Genome Institute (JGI-PGF)"/>
            <person name="Walter F."/>
            <person name="Albersmeier A."/>
            <person name="Kalinowski J."/>
            <person name="Ruckert C."/>
        </authorList>
    </citation>
    <scope>NUCLEOTIDE SEQUENCE</scope>
    <source>
        <strain evidence="4">CGMCC 1.15320</strain>
    </source>
</reference>
<dbReference type="InterPro" id="IPR011250">
    <property type="entry name" value="OMP/PagP_B-barrel"/>
</dbReference>
<comment type="caution">
    <text evidence="4">The sequence shown here is derived from an EMBL/GenBank/DDBJ whole genome shotgun (WGS) entry which is preliminary data.</text>
</comment>
<reference evidence="4" key="2">
    <citation type="submission" date="2020-09" db="EMBL/GenBank/DDBJ databases">
        <authorList>
            <person name="Sun Q."/>
            <person name="Zhou Y."/>
        </authorList>
    </citation>
    <scope>NUCLEOTIDE SEQUENCE</scope>
    <source>
        <strain evidence="4">CGMCC 1.15320</strain>
    </source>
</reference>
<protein>
    <recommendedName>
        <fullName evidence="3">Outer membrane protein beta-barrel domain-containing protein</fullName>
    </recommendedName>
</protein>
<feature type="chain" id="PRO_5036788219" description="Outer membrane protein beta-barrel domain-containing protein" evidence="2">
    <location>
        <begin position="25"/>
        <end position="265"/>
    </location>
</feature>
<dbReference type="Proteomes" id="UP000636264">
    <property type="component" value="Unassembled WGS sequence"/>
</dbReference>
<dbReference type="Gene3D" id="2.40.160.20">
    <property type="match status" value="1"/>
</dbReference>
<organism evidence="4 5">
    <name type="scientific">Nitratireductor aestuarii</name>
    <dbReference type="NCBI Taxonomy" id="1735103"/>
    <lineage>
        <taxon>Bacteria</taxon>
        <taxon>Pseudomonadati</taxon>
        <taxon>Pseudomonadota</taxon>
        <taxon>Alphaproteobacteria</taxon>
        <taxon>Hyphomicrobiales</taxon>
        <taxon>Phyllobacteriaceae</taxon>
        <taxon>Nitratireductor</taxon>
    </lineage>
</organism>
<keyword evidence="5" id="KW-1185">Reference proteome</keyword>
<dbReference type="AlphaFoldDB" id="A0A916RP97"/>
<dbReference type="InterPro" id="IPR027385">
    <property type="entry name" value="Beta-barrel_OMP"/>
</dbReference>
<dbReference type="SUPFAM" id="SSF56925">
    <property type="entry name" value="OMPA-like"/>
    <property type="match status" value="1"/>
</dbReference>
<proteinExistence type="predicted"/>
<feature type="domain" description="Outer membrane protein beta-barrel" evidence="3">
    <location>
        <begin position="44"/>
        <end position="265"/>
    </location>
</feature>
<sequence length="265" mass="27963">MRYLRNVGVTVVLGGVLLAGQAMAADLVADIEMEDVPELAGIETVTGWYARGDIGYNAGVNADTSYRTFDGSSYTTQSGAGDFSKDVSLNLGVGYTFTDMFRADVTVGRISAAFDGSGACDPSAPVDCERTARADFAGYSVLANAYVDLGTIIGLTPYVGAGVGYTYLKWDDIQTQNRCGGILCDGSAVTSHPGESAWRPTYALMAGVAYDVTDTLKLDIGYRYLNIDGGGMYGWDVASAGATGLQAEHDNISTHEIRLGLRIAF</sequence>
<evidence type="ECO:0000313" key="5">
    <source>
        <dbReference type="Proteomes" id="UP000636264"/>
    </source>
</evidence>
<evidence type="ECO:0000256" key="2">
    <source>
        <dbReference type="SAM" id="SignalP"/>
    </source>
</evidence>
<evidence type="ECO:0000313" key="4">
    <source>
        <dbReference type="EMBL" id="GGA61685.1"/>
    </source>
</evidence>
<dbReference type="Pfam" id="PF13505">
    <property type="entry name" value="OMP_b-brl"/>
    <property type="match status" value="1"/>
</dbReference>